<keyword evidence="7" id="KW-0902">Two-component regulatory system</keyword>
<keyword evidence="4 9" id="KW-0812">Transmembrane</keyword>
<gene>
    <name evidence="11" type="ORF">GCM10017577_56540</name>
</gene>
<feature type="domain" description="Histidine kinase/HSP90-like ATPase" evidence="10">
    <location>
        <begin position="315"/>
        <end position="410"/>
    </location>
</feature>
<dbReference type="SUPFAM" id="SSF55874">
    <property type="entry name" value="ATPase domain of HSP90 chaperone/DNA topoisomerase II/histidine kinase"/>
    <property type="match status" value="1"/>
</dbReference>
<evidence type="ECO:0000256" key="3">
    <source>
        <dbReference type="ARBA" id="ARBA00022679"/>
    </source>
</evidence>
<dbReference type="InterPro" id="IPR050482">
    <property type="entry name" value="Sensor_HK_TwoCompSys"/>
</dbReference>
<dbReference type="PANTHER" id="PTHR24421:SF37">
    <property type="entry name" value="SENSOR HISTIDINE KINASE NARS"/>
    <property type="match status" value="1"/>
</dbReference>
<evidence type="ECO:0000259" key="10">
    <source>
        <dbReference type="SMART" id="SM00387"/>
    </source>
</evidence>
<proteinExistence type="predicted"/>
<dbReference type="CDD" id="cd16917">
    <property type="entry name" value="HATPase_UhpB-NarQ-NarX-like"/>
    <property type="match status" value="1"/>
</dbReference>
<keyword evidence="8 9" id="KW-0472">Membrane</keyword>
<dbReference type="InterPro" id="IPR036890">
    <property type="entry name" value="HATPase_C_sf"/>
</dbReference>
<accession>A0A9W6L6E3</accession>
<evidence type="ECO:0000313" key="12">
    <source>
        <dbReference type="Proteomes" id="UP001143463"/>
    </source>
</evidence>
<evidence type="ECO:0000256" key="7">
    <source>
        <dbReference type="ARBA" id="ARBA00023012"/>
    </source>
</evidence>
<evidence type="ECO:0000256" key="8">
    <source>
        <dbReference type="ARBA" id="ARBA00023136"/>
    </source>
</evidence>
<dbReference type="AlphaFoldDB" id="A0A9W6L6E3"/>
<name>A0A9W6L6E3_9PSEU</name>
<feature type="transmembrane region" description="Helical" evidence="9">
    <location>
        <begin position="113"/>
        <end position="130"/>
    </location>
</feature>
<dbReference type="SMART" id="SM00387">
    <property type="entry name" value="HATPase_c"/>
    <property type="match status" value="1"/>
</dbReference>
<dbReference type="RefSeq" id="WP_037050412.1">
    <property type="nucleotide sequence ID" value="NZ_BSFQ01000033.1"/>
</dbReference>
<evidence type="ECO:0000256" key="5">
    <source>
        <dbReference type="ARBA" id="ARBA00022777"/>
    </source>
</evidence>
<dbReference type="EMBL" id="BSFQ01000033">
    <property type="protein sequence ID" value="GLL14507.1"/>
    <property type="molecule type" value="Genomic_DNA"/>
</dbReference>
<dbReference type="Gene3D" id="3.30.565.10">
    <property type="entry name" value="Histidine kinase-like ATPase, C-terminal domain"/>
    <property type="match status" value="1"/>
</dbReference>
<protein>
    <recommendedName>
        <fullName evidence="10">Histidine kinase/HSP90-like ATPase domain-containing protein</fullName>
    </recommendedName>
</protein>
<dbReference type="PANTHER" id="PTHR24421">
    <property type="entry name" value="NITRATE/NITRITE SENSOR PROTEIN NARX-RELATED"/>
    <property type="match status" value="1"/>
</dbReference>
<evidence type="ECO:0000313" key="11">
    <source>
        <dbReference type="EMBL" id="GLL14507.1"/>
    </source>
</evidence>
<comment type="caution">
    <text evidence="11">The sequence shown here is derived from an EMBL/GenBank/DDBJ whole genome shotgun (WGS) entry which is preliminary data.</text>
</comment>
<keyword evidence="2" id="KW-1003">Cell membrane</keyword>
<evidence type="ECO:0000256" key="6">
    <source>
        <dbReference type="ARBA" id="ARBA00022989"/>
    </source>
</evidence>
<dbReference type="GO" id="GO:0005886">
    <property type="term" value="C:plasma membrane"/>
    <property type="evidence" value="ECO:0007669"/>
    <property type="project" value="UniProtKB-SubCell"/>
</dbReference>
<dbReference type="Pfam" id="PF02518">
    <property type="entry name" value="HATPase_c"/>
    <property type="match status" value="1"/>
</dbReference>
<evidence type="ECO:0000256" key="4">
    <source>
        <dbReference type="ARBA" id="ARBA00022692"/>
    </source>
</evidence>
<dbReference type="InterPro" id="IPR003594">
    <property type="entry name" value="HATPase_dom"/>
</dbReference>
<feature type="transmembrane region" description="Helical" evidence="9">
    <location>
        <begin position="32"/>
        <end position="49"/>
    </location>
</feature>
<sequence length="411" mass="42358">MSTPTGAPVPPGGPAVLAVAVEHARRGVRLQVALRWVLVAFVALTVAFVPPAHDVVTCVVIAACYGLFALAIAVWVHSGGDRAVRLAWVALLGDLVVLAVLTLLTGVSTPQSWTSDVVTTGFLLLPVLAATQLRPRVCAAVVVPTVVVYLVAGIATMEANLEPWSSLLLRTAIAAGVAAGCVGLSRIQRSRVAQIGRLVQTRGELLGELGDLEQRERSSLSEHLHDGALQYVLAARMDLDDARDSGDPEAFERLDRALTETSRLLRSTVAELHPAVLAKAGLPAAVRELAAAAAARGGFAADVRADGWPADLRTTADPLLHRTARELLANVAEHARARTADVTLTFLGGRARMVVADDGVGIGPGAAGPGGGHIGLASHAVRIEAAGGCLTIAPGASSGTVVTVEVPADPV</sequence>
<reference evidence="11" key="2">
    <citation type="submission" date="2023-01" db="EMBL/GenBank/DDBJ databases">
        <authorList>
            <person name="Sun Q."/>
            <person name="Evtushenko L."/>
        </authorList>
    </citation>
    <scope>NUCLEOTIDE SEQUENCE</scope>
    <source>
        <strain evidence="11">VKM Ac-1069</strain>
    </source>
</reference>
<feature type="transmembrane region" description="Helical" evidence="9">
    <location>
        <begin position="88"/>
        <end position="107"/>
    </location>
</feature>
<dbReference type="GO" id="GO:0016301">
    <property type="term" value="F:kinase activity"/>
    <property type="evidence" value="ECO:0007669"/>
    <property type="project" value="UniProtKB-KW"/>
</dbReference>
<dbReference type="Proteomes" id="UP001143463">
    <property type="component" value="Unassembled WGS sequence"/>
</dbReference>
<evidence type="ECO:0000256" key="2">
    <source>
        <dbReference type="ARBA" id="ARBA00022475"/>
    </source>
</evidence>
<keyword evidence="6 9" id="KW-1133">Transmembrane helix</keyword>
<keyword evidence="12" id="KW-1185">Reference proteome</keyword>
<dbReference type="GO" id="GO:0000160">
    <property type="term" value="P:phosphorelay signal transduction system"/>
    <property type="evidence" value="ECO:0007669"/>
    <property type="project" value="UniProtKB-KW"/>
</dbReference>
<reference evidence="11" key="1">
    <citation type="journal article" date="2014" name="Int. J. Syst. Evol. Microbiol.">
        <title>Complete genome sequence of Corynebacterium casei LMG S-19264T (=DSM 44701T), isolated from a smear-ripened cheese.</title>
        <authorList>
            <consortium name="US DOE Joint Genome Institute (JGI-PGF)"/>
            <person name="Walter F."/>
            <person name="Albersmeier A."/>
            <person name="Kalinowski J."/>
            <person name="Ruckert C."/>
        </authorList>
    </citation>
    <scope>NUCLEOTIDE SEQUENCE</scope>
    <source>
        <strain evidence="11">VKM Ac-1069</strain>
    </source>
</reference>
<keyword evidence="3" id="KW-0808">Transferase</keyword>
<evidence type="ECO:0000256" key="9">
    <source>
        <dbReference type="SAM" id="Phobius"/>
    </source>
</evidence>
<feature type="transmembrane region" description="Helical" evidence="9">
    <location>
        <begin position="167"/>
        <end position="187"/>
    </location>
</feature>
<organism evidence="11 12">
    <name type="scientific">Pseudonocardia halophobica</name>
    <dbReference type="NCBI Taxonomy" id="29401"/>
    <lineage>
        <taxon>Bacteria</taxon>
        <taxon>Bacillati</taxon>
        <taxon>Actinomycetota</taxon>
        <taxon>Actinomycetes</taxon>
        <taxon>Pseudonocardiales</taxon>
        <taxon>Pseudonocardiaceae</taxon>
        <taxon>Pseudonocardia</taxon>
    </lineage>
</organism>
<evidence type="ECO:0000256" key="1">
    <source>
        <dbReference type="ARBA" id="ARBA00004651"/>
    </source>
</evidence>
<feature type="transmembrane region" description="Helical" evidence="9">
    <location>
        <begin position="55"/>
        <end position="76"/>
    </location>
</feature>
<comment type="subcellular location">
    <subcellularLocation>
        <location evidence="1">Cell membrane</location>
        <topology evidence="1">Multi-pass membrane protein</topology>
    </subcellularLocation>
</comment>
<keyword evidence="5" id="KW-0418">Kinase</keyword>
<feature type="transmembrane region" description="Helical" evidence="9">
    <location>
        <begin position="137"/>
        <end position="155"/>
    </location>
</feature>